<name>A0A3M7Q5J5_BRAPC</name>
<dbReference type="AlphaFoldDB" id="A0A3M7Q5J5"/>
<proteinExistence type="predicted"/>
<accession>A0A3M7Q5J5</accession>
<sequence length="84" mass="9460">MFLSMLHVIGITYNIELLTLQKINLGIEKNASRGRCKKVTRVFKRLPAFERNSTGPLNHELFPIPTNSTQSDTPISTLISTAQF</sequence>
<dbReference type="EMBL" id="REGN01007334">
    <property type="protein sequence ID" value="RNA06603.1"/>
    <property type="molecule type" value="Genomic_DNA"/>
</dbReference>
<gene>
    <name evidence="1" type="ORF">BpHYR1_027698</name>
</gene>
<protein>
    <submittedName>
        <fullName evidence="1">Uncharacterized protein</fullName>
    </submittedName>
</protein>
<organism evidence="1 2">
    <name type="scientific">Brachionus plicatilis</name>
    <name type="common">Marine rotifer</name>
    <name type="synonym">Brachionus muelleri</name>
    <dbReference type="NCBI Taxonomy" id="10195"/>
    <lineage>
        <taxon>Eukaryota</taxon>
        <taxon>Metazoa</taxon>
        <taxon>Spiralia</taxon>
        <taxon>Gnathifera</taxon>
        <taxon>Rotifera</taxon>
        <taxon>Eurotatoria</taxon>
        <taxon>Monogononta</taxon>
        <taxon>Pseudotrocha</taxon>
        <taxon>Ploima</taxon>
        <taxon>Brachionidae</taxon>
        <taxon>Brachionus</taxon>
    </lineage>
</organism>
<evidence type="ECO:0000313" key="2">
    <source>
        <dbReference type="Proteomes" id="UP000276133"/>
    </source>
</evidence>
<reference evidence="1 2" key="1">
    <citation type="journal article" date="2018" name="Sci. Rep.">
        <title>Genomic signatures of local adaptation to the degree of environmental predictability in rotifers.</title>
        <authorList>
            <person name="Franch-Gras L."/>
            <person name="Hahn C."/>
            <person name="Garcia-Roger E.M."/>
            <person name="Carmona M.J."/>
            <person name="Serra M."/>
            <person name="Gomez A."/>
        </authorList>
    </citation>
    <scope>NUCLEOTIDE SEQUENCE [LARGE SCALE GENOMIC DNA]</scope>
    <source>
        <strain evidence="1">HYR1</strain>
    </source>
</reference>
<keyword evidence="2" id="KW-1185">Reference proteome</keyword>
<comment type="caution">
    <text evidence="1">The sequence shown here is derived from an EMBL/GenBank/DDBJ whole genome shotgun (WGS) entry which is preliminary data.</text>
</comment>
<dbReference type="Proteomes" id="UP000276133">
    <property type="component" value="Unassembled WGS sequence"/>
</dbReference>
<evidence type="ECO:0000313" key="1">
    <source>
        <dbReference type="EMBL" id="RNA06603.1"/>
    </source>
</evidence>